<gene>
    <name evidence="2" type="ORF">RJN63_28380</name>
</gene>
<reference evidence="2" key="1">
    <citation type="submission" date="2023-02" db="EMBL/GenBank/DDBJ databases">
        <title>Description of Herbaspirillum huttiense subsp. nephrolepsisexaltata and Herbaspirillum huttiense subsp. lycopersicon.</title>
        <authorList>
            <person name="Poudel M."/>
            <person name="Sharma A."/>
            <person name="Goss E."/>
            <person name="Tapia J.H."/>
            <person name="Harmon C.M."/>
            <person name="Jones J.B."/>
        </authorList>
    </citation>
    <scope>NUCLEOTIDE SEQUENCE</scope>
    <source>
        <strain evidence="2">NC40101</strain>
    </source>
</reference>
<accession>A0AAE4GH11</accession>
<comment type="caution">
    <text evidence="2">The sequence shown here is derived from an EMBL/GenBank/DDBJ whole genome shotgun (WGS) entry which is preliminary data.</text>
</comment>
<name>A0AAE4GH11_9BURK</name>
<feature type="region of interest" description="Disordered" evidence="1">
    <location>
        <begin position="1"/>
        <end position="70"/>
    </location>
</feature>
<protein>
    <submittedName>
        <fullName evidence="2">Uncharacterized protein</fullName>
    </submittedName>
</protein>
<feature type="compositionally biased region" description="Polar residues" evidence="1">
    <location>
        <begin position="1"/>
        <end position="11"/>
    </location>
</feature>
<dbReference type="RefSeq" id="WP_034331863.1">
    <property type="nucleotide sequence ID" value="NZ_JAVLSM010000028.1"/>
</dbReference>
<dbReference type="EMBL" id="JAVRAA010000027">
    <property type="protein sequence ID" value="MDT0340780.1"/>
    <property type="molecule type" value="Genomic_DNA"/>
</dbReference>
<feature type="compositionally biased region" description="Basic and acidic residues" evidence="1">
    <location>
        <begin position="55"/>
        <end position="70"/>
    </location>
</feature>
<organism evidence="2">
    <name type="scientific">Herbaspirillum huttiense subsp. nephrolepidis</name>
    <dbReference type="NCBI Taxonomy" id="3075126"/>
    <lineage>
        <taxon>Bacteria</taxon>
        <taxon>Pseudomonadati</taxon>
        <taxon>Pseudomonadota</taxon>
        <taxon>Betaproteobacteria</taxon>
        <taxon>Burkholderiales</taxon>
        <taxon>Oxalobacteraceae</taxon>
        <taxon>Herbaspirillum</taxon>
    </lineage>
</organism>
<evidence type="ECO:0000313" key="2">
    <source>
        <dbReference type="EMBL" id="MDT0340780.1"/>
    </source>
</evidence>
<sequence length="70" mass="7693">MANKTLGTRQKLSFRIEPSQSKPRNPVALAAQQRAGGAGAHRKNASAQRQQLKSELLKKLAGDPREDKQE</sequence>
<proteinExistence type="predicted"/>
<evidence type="ECO:0000256" key="1">
    <source>
        <dbReference type="SAM" id="MobiDB-lite"/>
    </source>
</evidence>
<dbReference type="AlphaFoldDB" id="A0AAE4GH11"/>